<dbReference type="PANTHER" id="PTHR31147:SF25">
    <property type="entry name" value="HXXXD-TYPE ACYL-TRANSFERASE FAMILY PROTEIN"/>
    <property type="match status" value="1"/>
</dbReference>
<evidence type="ECO:0000256" key="1">
    <source>
        <dbReference type="ARBA" id="ARBA00009861"/>
    </source>
</evidence>
<name>A0AAN9PKR5_CLITE</name>
<dbReference type="EMBL" id="JAYKXN010000003">
    <property type="protein sequence ID" value="KAK7301593.1"/>
    <property type="molecule type" value="Genomic_DNA"/>
</dbReference>
<evidence type="ECO:0000313" key="2">
    <source>
        <dbReference type="EMBL" id="KAK7301593.1"/>
    </source>
</evidence>
<protein>
    <submittedName>
        <fullName evidence="2">Uncharacterized protein</fullName>
    </submittedName>
</protein>
<sequence>MAYHKAPLELVVKQVVFIKPSKPTPSSVLSLSTLDNRPDLNSLCHTVHVYRSLINESEPSSPIAQIQQDPAHVIKEALAKAMIYYYPLAGRLVKHTDGKLRVNCSADGVPFLEANATNCHLSSLHYLDNTDMEIAKHLVFDLPSHVDENGHYYQYPLVFKVTKFPCGGFTIGMGLSHAVCDGTGASQFFRAIIEIARGERARRHLLDSNLLEGYYGNVIVDADVILTVRELNEKRLSHVVRLFRESMKVALCDMCGMVQEGFNIEGIGACTTISDWRHLDFMENVDFGCNEVVNMVPSPCDMFGSVDICIFLPPCILDHSMKGGVRIFISLPSAAMPKFREEMEVLNHI</sequence>
<dbReference type="Pfam" id="PF02458">
    <property type="entry name" value="Transferase"/>
    <property type="match status" value="2"/>
</dbReference>
<comment type="similarity">
    <text evidence="1">Belongs to the plant acyltransferase family.</text>
</comment>
<keyword evidence="3" id="KW-1185">Reference proteome</keyword>
<reference evidence="2 3" key="1">
    <citation type="submission" date="2024-01" db="EMBL/GenBank/DDBJ databases">
        <title>The genomes of 5 underutilized Papilionoideae crops provide insights into root nodulation and disease resistance.</title>
        <authorList>
            <person name="Yuan L."/>
        </authorList>
    </citation>
    <scope>NUCLEOTIDE SEQUENCE [LARGE SCALE GENOMIC DNA]</scope>
    <source>
        <strain evidence="2">LY-2023</strain>
        <tissue evidence="2">Leaf</tissue>
    </source>
</reference>
<dbReference type="Gene3D" id="3.30.559.10">
    <property type="entry name" value="Chloramphenicol acetyltransferase-like domain"/>
    <property type="match status" value="2"/>
</dbReference>
<proteinExistence type="inferred from homology"/>
<dbReference type="PANTHER" id="PTHR31147">
    <property type="entry name" value="ACYL TRANSFERASE 4"/>
    <property type="match status" value="1"/>
</dbReference>
<accession>A0AAN9PKR5</accession>
<evidence type="ECO:0000313" key="3">
    <source>
        <dbReference type="Proteomes" id="UP001359559"/>
    </source>
</evidence>
<comment type="caution">
    <text evidence="2">The sequence shown here is derived from an EMBL/GenBank/DDBJ whole genome shotgun (WGS) entry which is preliminary data.</text>
</comment>
<dbReference type="InterPro" id="IPR050898">
    <property type="entry name" value="Plant_acyltransferase"/>
</dbReference>
<dbReference type="AlphaFoldDB" id="A0AAN9PKR5"/>
<gene>
    <name evidence="2" type="ORF">RJT34_12460</name>
</gene>
<organism evidence="2 3">
    <name type="scientific">Clitoria ternatea</name>
    <name type="common">Butterfly pea</name>
    <dbReference type="NCBI Taxonomy" id="43366"/>
    <lineage>
        <taxon>Eukaryota</taxon>
        <taxon>Viridiplantae</taxon>
        <taxon>Streptophyta</taxon>
        <taxon>Embryophyta</taxon>
        <taxon>Tracheophyta</taxon>
        <taxon>Spermatophyta</taxon>
        <taxon>Magnoliopsida</taxon>
        <taxon>eudicotyledons</taxon>
        <taxon>Gunneridae</taxon>
        <taxon>Pentapetalae</taxon>
        <taxon>rosids</taxon>
        <taxon>fabids</taxon>
        <taxon>Fabales</taxon>
        <taxon>Fabaceae</taxon>
        <taxon>Papilionoideae</taxon>
        <taxon>50 kb inversion clade</taxon>
        <taxon>NPAAA clade</taxon>
        <taxon>indigoferoid/millettioid clade</taxon>
        <taxon>Phaseoleae</taxon>
        <taxon>Clitoria</taxon>
    </lineage>
</organism>
<dbReference type="InterPro" id="IPR023213">
    <property type="entry name" value="CAT-like_dom_sf"/>
</dbReference>
<dbReference type="Proteomes" id="UP001359559">
    <property type="component" value="Unassembled WGS sequence"/>
</dbReference>